<feature type="domain" description="Flavin reductase like" evidence="2">
    <location>
        <begin position="22"/>
        <end position="167"/>
    </location>
</feature>
<dbReference type="STRING" id="1856405.BFC17_07370"/>
<comment type="caution">
    <text evidence="3">The sequence shown here is derived from an EMBL/GenBank/DDBJ whole genome shotgun (WGS) entry which is preliminary data.</text>
</comment>
<dbReference type="EMBL" id="MJIC01000020">
    <property type="protein sequence ID" value="OFI32335.1"/>
    <property type="molecule type" value="Genomic_DNA"/>
</dbReference>
<dbReference type="Gene3D" id="2.30.110.10">
    <property type="entry name" value="Electron Transport, Fmn-binding Protein, Chain A"/>
    <property type="match status" value="1"/>
</dbReference>
<dbReference type="InterPro" id="IPR050268">
    <property type="entry name" value="NADH-dep_flavin_reductase"/>
</dbReference>
<dbReference type="OrthoDB" id="6401628at2"/>
<accession>A0A1E8F8U8</accession>
<reference evidence="3 4" key="1">
    <citation type="submission" date="2016-09" db="EMBL/GenBank/DDBJ databases">
        <title>Alteromonas lipolytica, a new species isolated from sea water.</title>
        <authorList>
            <person name="Wu Y.-H."/>
            <person name="Cheng H."/>
            <person name="Xu X.-W."/>
        </authorList>
    </citation>
    <scope>NUCLEOTIDE SEQUENCE [LARGE SCALE GENOMIC DNA]</scope>
    <source>
        <strain evidence="3 4">JW12</strain>
    </source>
</reference>
<dbReference type="GO" id="GO:0006208">
    <property type="term" value="P:pyrimidine nucleobase catabolic process"/>
    <property type="evidence" value="ECO:0007669"/>
    <property type="project" value="TreeGrafter"/>
</dbReference>
<dbReference type="InterPro" id="IPR002563">
    <property type="entry name" value="Flavin_Rdtase-like_dom"/>
</dbReference>
<evidence type="ECO:0000259" key="2">
    <source>
        <dbReference type="SMART" id="SM00903"/>
    </source>
</evidence>
<name>A0A1E8F8U8_9ALTE</name>
<dbReference type="PANTHER" id="PTHR30466">
    <property type="entry name" value="FLAVIN REDUCTASE"/>
    <property type="match status" value="1"/>
</dbReference>
<protein>
    <submittedName>
        <fullName evidence="3">FMN reductase</fullName>
    </submittedName>
</protein>
<evidence type="ECO:0000256" key="1">
    <source>
        <dbReference type="ARBA" id="ARBA00023002"/>
    </source>
</evidence>
<dbReference type="InterPro" id="IPR012349">
    <property type="entry name" value="Split_barrel_FMN-bd"/>
</dbReference>
<dbReference type="GO" id="GO:0010181">
    <property type="term" value="F:FMN binding"/>
    <property type="evidence" value="ECO:0007669"/>
    <property type="project" value="InterPro"/>
</dbReference>
<dbReference type="AlphaFoldDB" id="A0A1E8F8U8"/>
<dbReference type="SUPFAM" id="SSF50475">
    <property type="entry name" value="FMN-binding split barrel"/>
    <property type="match status" value="1"/>
</dbReference>
<keyword evidence="4" id="KW-1185">Reference proteome</keyword>
<evidence type="ECO:0000313" key="3">
    <source>
        <dbReference type="EMBL" id="OFI32335.1"/>
    </source>
</evidence>
<proteinExistence type="predicted"/>
<organism evidence="3 4">
    <name type="scientific">Alteromonas lipolytica</name>
    <dbReference type="NCBI Taxonomy" id="1856405"/>
    <lineage>
        <taxon>Bacteria</taxon>
        <taxon>Pseudomonadati</taxon>
        <taxon>Pseudomonadota</taxon>
        <taxon>Gammaproteobacteria</taxon>
        <taxon>Alteromonadales</taxon>
        <taxon>Alteromonadaceae</taxon>
        <taxon>Alteromonas/Salinimonas group</taxon>
        <taxon>Alteromonas</taxon>
    </lineage>
</organism>
<dbReference type="GO" id="GO:0042602">
    <property type="term" value="F:riboflavin reductase (NADPH) activity"/>
    <property type="evidence" value="ECO:0007669"/>
    <property type="project" value="TreeGrafter"/>
</dbReference>
<evidence type="ECO:0000313" key="4">
    <source>
        <dbReference type="Proteomes" id="UP000176037"/>
    </source>
</evidence>
<dbReference type="Proteomes" id="UP000176037">
    <property type="component" value="Unassembled WGS sequence"/>
</dbReference>
<dbReference type="Pfam" id="PF01613">
    <property type="entry name" value="Flavin_Reduct"/>
    <property type="match status" value="1"/>
</dbReference>
<gene>
    <name evidence="3" type="ORF">BFC17_07370</name>
</gene>
<sequence>MEQSASQNSASCVSPEAFREGMAGLAGAVNIVTTVGPEGYAGFTATAVCSVSDNPATLLVCLNRSASVHKVFKQADVLAINTLRDGQDGLSNLFGGKAPMADRFSQGDWQTLTTGAPVLADAAVTFDCVISEMKSVATHDVIFCQVVAIKQQPNAGALLYHQRGYYQVAGATLAGTSE</sequence>
<dbReference type="PANTHER" id="PTHR30466:SF1">
    <property type="entry name" value="FMN REDUCTASE (NADH) RUTF"/>
    <property type="match status" value="1"/>
</dbReference>
<keyword evidence="1" id="KW-0560">Oxidoreductase</keyword>
<dbReference type="SMART" id="SM00903">
    <property type="entry name" value="Flavin_Reduct"/>
    <property type="match status" value="1"/>
</dbReference>